<dbReference type="Proteomes" id="UP000076927">
    <property type="component" value="Chromosome"/>
</dbReference>
<keyword evidence="5 7" id="KW-1133">Transmembrane helix</keyword>
<dbReference type="Gene3D" id="1.10.3720.10">
    <property type="entry name" value="MetI-like"/>
    <property type="match status" value="1"/>
</dbReference>
<dbReference type="PANTHER" id="PTHR43744">
    <property type="entry name" value="ABC TRANSPORTER PERMEASE PROTEIN MG189-RELATED-RELATED"/>
    <property type="match status" value="1"/>
</dbReference>
<evidence type="ECO:0000256" key="5">
    <source>
        <dbReference type="ARBA" id="ARBA00022989"/>
    </source>
</evidence>
<evidence type="ECO:0000256" key="3">
    <source>
        <dbReference type="ARBA" id="ARBA00022475"/>
    </source>
</evidence>
<evidence type="ECO:0000256" key="1">
    <source>
        <dbReference type="ARBA" id="ARBA00004651"/>
    </source>
</evidence>
<dbReference type="KEGG" id="pswu:SY83_04985"/>
<evidence type="ECO:0000256" key="6">
    <source>
        <dbReference type="ARBA" id="ARBA00023136"/>
    </source>
</evidence>
<keyword evidence="10" id="KW-1185">Reference proteome</keyword>
<keyword evidence="6 7" id="KW-0472">Membrane</keyword>
<name>A0A172TFE4_9BACL</name>
<dbReference type="GO" id="GO:0055085">
    <property type="term" value="P:transmembrane transport"/>
    <property type="evidence" value="ECO:0007669"/>
    <property type="project" value="InterPro"/>
</dbReference>
<evidence type="ECO:0000256" key="4">
    <source>
        <dbReference type="ARBA" id="ARBA00022692"/>
    </source>
</evidence>
<feature type="transmembrane region" description="Helical" evidence="7">
    <location>
        <begin position="75"/>
        <end position="96"/>
    </location>
</feature>
<dbReference type="InterPro" id="IPR000515">
    <property type="entry name" value="MetI-like"/>
</dbReference>
<keyword evidence="4 7" id="KW-0812">Transmembrane</keyword>
<comment type="subcellular location">
    <subcellularLocation>
        <location evidence="1 7">Cell membrane</location>
        <topology evidence="1 7">Multi-pass membrane protein</topology>
    </subcellularLocation>
</comment>
<dbReference type="CDD" id="cd06261">
    <property type="entry name" value="TM_PBP2"/>
    <property type="match status" value="1"/>
</dbReference>
<dbReference type="PROSITE" id="PS50928">
    <property type="entry name" value="ABC_TM1"/>
    <property type="match status" value="1"/>
</dbReference>
<feature type="transmembrane region" description="Helical" evidence="7">
    <location>
        <begin position="181"/>
        <end position="206"/>
    </location>
</feature>
<feature type="transmembrane region" description="Helical" evidence="7">
    <location>
        <begin position="108"/>
        <end position="128"/>
    </location>
</feature>
<dbReference type="GO" id="GO:0005886">
    <property type="term" value="C:plasma membrane"/>
    <property type="evidence" value="ECO:0007669"/>
    <property type="project" value="UniProtKB-SubCell"/>
</dbReference>
<dbReference type="OrthoDB" id="9810086at2"/>
<proteinExistence type="inferred from homology"/>
<dbReference type="AlphaFoldDB" id="A0A172TFE4"/>
<feature type="transmembrane region" description="Helical" evidence="7">
    <location>
        <begin position="258"/>
        <end position="278"/>
    </location>
</feature>
<organism evidence="9 10">
    <name type="scientific">Paenibacillus swuensis</name>
    <dbReference type="NCBI Taxonomy" id="1178515"/>
    <lineage>
        <taxon>Bacteria</taxon>
        <taxon>Bacillati</taxon>
        <taxon>Bacillota</taxon>
        <taxon>Bacilli</taxon>
        <taxon>Bacillales</taxon>
        <taxon>Paenibacillaceae</taxon>
        <taxon>Paenibacillus</taxon>
    </lineage>
</organism>
<feature type="transmembrane region" description="Helical" evidence="7">
    <location>
        <begin position="12"/>
        <end position="33"/>
    </location>
</feature>
<dbReference type="EMBL" id="CP011388">
    <property type="protein sequence ID" value="ANE45761.1"/>
    <property type="molecule type" value="Genomic_DNA"/>
</dbReference>
<dbReference type="STRING" id="1178515.SY83_04985"/>
<keyword evidence="2 7" id="KW-0813">Transport</keyword>
<dbReference type="Pfam" id="PF00528">
    <property type="entry name" value="BPD_transp_1"/>
    <property type="match status" value="1"/>
</dbReference>
<dbReference type="PANTHER" id="PTHR43744:SF9">
    <property type="entry name" value="POLYGALACTURONAN_RHAMNOGALACTURONAN TRANSPORT SYSTEM PERMEASE PROTEIN YTCP"/>
    <property type="match status" value="1"/>
</dbReference>
<protein>
    <submittedName>
        <fullName evidence="9">ABC transporter permease</fullName>
    </submittedName>
</protein>
<reference evidence="9 10" key="1">
    <citation type="submission" date="2015-01" db="EMBL/GenBank/DDBJ databases">
        <title>Paenibacillus swuensis/DY6/whole genome sequencing.</title>
        <authorList>
            <person name="Kim M.K."/>
            <person name="Srinivasan S."/>
            <person name="Lee J.-J."/>
        </authorList>
    </citation>
    <scope>NUCLEOTIDE SEQUENCE [LARGE SCALE GENOMIC DNA]</scope>
    <source>
        <strain evidence="9 10">DY6</strain>
    </source>
</reference>
<comment type="similarity">
    <text evidence="7">Belongs to the binding-protein-dependent transport system permease family.</text>
</comment>
<sequence>MKESFSEKLFNYTNLGLLLLIGLVSLFPFYYIIVVSFTDSKSFISNSLTLYPKNFTLDAYRYIFSTKTFTNSLGVSAYLAVVGTALSLIVSAAFGYMVSRKRLYGRKFFMIALVITLLFNPGIIPHYLLIKEMGLMNSTWSIILPGLLSAWNAILLKTFFDGIPESLEESAFIDGANDIRIFFQIILPLSLPALAAFGLFFAVGYWNTFFQAVMYITDSTKWPLQVLLQAMLVESSTGIADAGVASQMASEQQVTPEIIKMAAIVVATVPILLVYPFLQKHFAKGVMLGSVKG</sequence>
<keyword evidence="3" id="KW-1003">Cell membrane</keyword>
<dbReference type="RefSeq" id="WP_068604819.1">
    <property type="nucleotide sequence ID" value="NZ_CP011388.1"/>
</dbReference>
<dbReference type="SUPFAM" id="SSF161098">
    <property type="entry name" value="MetI-like"/>
    <property type="match status" value="1"/>
</dbReference>
<evidence type="ECO:0000256" key="2">
    <source>
        <dbReference type="ARBA" id="ARBA00022448"/>
    </source>
</evidence>
<dbReference type="PATRIC" id="fig|1178515.4.peg.1010"/>
<dbReference type="InterPro" id="IPR035906">
    <property type="entry name" value="MetI-like_sf"/>
</dbReference>
<evidence type="ECO:0000259" key="8">
    <source>
        <dbReference type="PROSITE" id="PS50928"/>
    </source>
</evidence>
<evidence type="ECO:0000313" key="9">
    <source>
        <dbReference type="EMBL" id="ANE45761.1"/>
    </source>
</evidence>
<feature type="domain" description="ABC transmembrane type-1" evidence="8">
    <location>
        <begin position="73"/>
        <end position="277"/>
    </location>
</feature>
<evidence type="ECO:0000313" key="10">
    <source>
        <dbReference type="Proteomes" id="UP000076927"/>
    </source>
</evidence>
<gene>
    <name evidence="9" type="ORF">SY83_04985</name>
</gene>
<accession>A0A172TFE4</accession>
<evidence type="ECO:0000256" key="7">
    <source>
        <dbReference type="RuleBase" id="RU363032"/>
    </source>
</evidence>